<name>A0A7C9RWV7_9PSEU</name>
<dbReference type="RefSeq" id="WP_166052859.1">
    <property type="nucleotide sequence ID" value="NZ_JAAMPJ010000011.1"/>
</dbReference>
<gene>
    <name evidence="2" type="ORF">G7043_34610</name>
</gene>
<dbReference type="GO" id="GO:0005524">
    <property type="term" value="F:ATP binding"/>
    <property type="evidence" value="ECO:0007669"/>
    <property type="project" value="InterPro"/>
</dbReference>
<dbReference type="InterPro" id="IPR011704">
    <property type="entry name" value="ATPase_dyneun-rel_AAA"/>
</dbReference>
<dbReference type="Pfam" id="PF07728">
    <property type="entry name" value="AAA_5"/>
    <property type="match status" value="1"/>
</dbReference>
<dbReference type="AlphaFoldDB" id="A0A7C9RWV7"/>
<evidence type="ECO:0000313" key="3">
    <source>
        <dbReference type="Proteomes" id="UP000481360"/>
    </source>
</evidence>
<protein>
    <submittedName>
        <fullName evidence="2">AAA domain-containing protein</fullName>
    </submittedName>
</protein>
<keyword evidence="3" id="KW-1185">Reference proteome</keyword>
<proteinExistence type="predicted"/>
<dbReference type="InterPro" id="IPR003593">
    <property type="entry name" value="AAA+_ATPase"/>
</dbReference>
<dbReference type="GO" id="GO:0016887">
    <property type="term" value="F:ATP hydrolysis activity"/>
    <property type="evidence" value="ECO:0007669"/>
    <property type="project" value="InterPro"/>
</dbReference>
<dbReference type="EMBL" id="JAAMPJ010000011">
    <property type="protein sequence ID" value="NGY64066.1"/>
    <property type="molecule type" value="Genomic_DNA"/>
</dbReference>
<evidence type="ECO:0000313" key="2">
    <source>
        <dbReference type="EMBL" id="NGY64066.1"/>
    </source>
</evidence>
<dbReference type="Gene3D" id="3.40.50.300">
    <property type="entry name" value="P-loop containing nucleotide triphosphate hydrolases"/>
    <property type="match status" value="1"/>
</dbReference>
<reference evidence="2 3" key="1">
    <citation type="submission" date="2020-03" db="EMBL/GenBank/DDBJ databases">
        <title>Isolation and identification of active actinomycetes.</title>
        <authorList>
            <person name="Sun X."/>
        </authorList>
    </citation>
    <scope>NUCLEOTIDE SEQUENCE [LARGE SCALE GENOMIC DNA]</scope>
    <source>
        <strain evidence="2 3">NEAU-D13</strain>
    </source>
</reference>
<sequence>MSIGTGATQIAEHGRKYVRSEDLSLAVRVARATNRPLLLFGAPGSGKSSLAKNIAFDYDLRYYEHVVTARTTARDLLWSFDSVRRLGDAQVRREGVRDDDYVTPGVLWWAFDRTDALSLPRPTEPYQDWNSVQKRRDRSAVVLIDEIDKADPDVPNSLLVPLAGRHFTITDLSDAKVVQETSDPPCLIIITSNQERELPPAFVRRCVVHQVREHDEQDLRKIAAMHVGTEVDYPLDDLIKALEKARAKADTDRRRRPSTAEFIDAIRACLGVGITSAGHAELTPVLKMIFNKETGSDSAQRSL</sequence>
<organism evidence="2 3">
    <name type="scientific">Lentzea alba</name>
    <dbReference type="NCBI Taxonomy" id="2714351"/>
    <lineage>
        <taxon>Bacteria</taxon>
        <taxon>Bacillati</taxon>
        <taxon>Actinomycetota</taxon>
        <taxon>Actinomycetes</taxon>
        <taxon>Pseudonocardiales</taxon>
        <taxon>Pseudonocardiaceae</taxon>
        <taxon>Lentzea</taxon>
    </lineage>
</organism>
<dbReference type="SUPFAM" id="SSF52540">
    <property type="entry name" value="P-loop containing nucleoside triphosphate hydrolases"/>
    <property type="match status" value="1"/>
</dbReference>
<comment type="caution">
    <text evidence="2">The sequence shown here is derived from an EMBL/GenBank/DDBJ whole genome shotgun (WGS) entry which is preliminary data.</text>
</comment>
<dbReference type="SMART" id="SM00382">
    <property type="entry name" value="AAA"/>
    <property type="match status" value="1"/>
</dbReference>
<dbReference type="InterPro" id="IPR027417">
    <property type="entry name" value="P-loop_NTPase"/>
</dbReference>
<dbReference type="Proteomes" id="UP000481360">
    <property type="component" value="Unassembled WGS sequence"/>
</dbReference>
<evidence type="ECO:0000259" key="1">
    <source>
        <dbReference type="SMART" id="SM00382"/>
    </source>
</evidence>
<feature type="domain" description="AAA+ ATPase" evidence="1">
    <location>
        <begin position="33"/>
        <end position="214"/>
    </location>
</feature>
<accession>A0A7C9RWV7</accession>